<name>A0A2Z6RSY4_9GLOM</name>
<dbReference type="AlphaFoldDB" id="A0A2Z6RSY4"/>
<dbReference type="EMBL" id="BLAL01000030">
    <property type="protein sequence ID" value="GES77430.1"/>
    <property type="molecule type" value="Genomic_DNA"/>
</dbReference>
<dbReference type="PROSITE" id="PS50105">
    <property type="entry name" value="SAM_DOMAIN"/>
    <property type="match status" value="1"/>
</dbReference>
<evidence type="ECO:0000313" key="4">
    <source>
        <dbReference type="Proteomes" id="UP000247702"/>
    </source>
</evidence>
<sequence>MTSQPSTIFLLSGSKPIPIIQEFLENLDNMYGSQKFTCFLEKFVSKSIDVLDIRILNDSDFEKLGISSIGAKTKLVRKVKNYSLS</sequence>
<evidence type="ECO:0000259" key="1">
    <source>
        <dbReference type="PROSITE" id="PS50105"/>
    </source>
</evidence>
<evidence type="ECO:0000313" key="3">
    <source>
        <dbReference type="EMBL" id="GES77430.1"/>
    </source>
</evidence>
<comment type="caution">
    <text evidence="2">The sequence shown here is derived from an EMBL/GenBank/DDBJ whole genome shotgun (WGS) entry which is preliminary data.</text>
</comment>
<proteinExistence type="predicted"/>
<feature type="domain" description="SAM" evidence="1">
    <location>
        <begin position="20"/>
        <end position="85"/>
    </location>
</feature>
<accession>A0A2Z6RSY4</accession>
<dbReference type="Proteomes" id="UP000615446">
    <property type="component" value="Unassembled WGS sequence"/>
</dbReference>
<dbReference type="InterPro" id="IPR013761">
    <property type="entry name" value="SAM/pointed_sf"/>
</dbReference>
<organism evidence="2 4">
    <name type="scientific">Rhizophagus clarus</name>
    <dbReference type="NCBI Taxonomy" id="94130"/>
    <lineage>
        <taxon>Eukaryota</taxon>
        <taxon>Fungi</taxon>
        <taxon>Fungi incertae sedis</taxon>
        <taxon>Mucoromycota</taxon>
        <taxon>Glomeromycotina</taxon>
        <taxon>Glomeromycetes</taxon>
        <taxon>Glomerales</taxon>
        <taxon>Glomeraceae</taxon>
        <taxon>Rhizophagus</taxon>
    </lineage>
</organism>
<reference evidence="3" key="2">
    <citation type="submission" date="2019-10" db="EMBL/GenBank/DDBJ databases">
        <title>Conservation and host-specific expression of non-tandemly repeated heterogenous ribosome RNA gene in arbuscular mycorrhizal fungi.</title>
        <authorList>
            <person name="Maeda T."/>
            <person name="Kobayashi Y."/>
            <person name="Nakagawa T."/>
            <person name="Ezawa T."/>
            <person name="Yamaguchi K."/>
            <person name="Bino T."/>
            <person name="Nishimoto Y."/>
            <person name="Shigenobu S."/>
            <person name="Kawaguchi M."/>
        </authorList>
    </citation>
    <scope>NUCLEOTIDE SEQUENCE</scope>
    <source>
        <strain evidence="3">HR1</strain>
    </source>
</reference>
<dbReference type="InterPro" id="IPR001660">
    <property type="entry name" value="SAM"/>
</dbReference>
<gene>
    <name evidence="3" type="ORF">RCL2_000480200</name>
    <name evidence="2" type="ORF">RclHR1_06480004</name>
</gene>
<keyword evidence="4" id="KW-1185">Reference proteome</keyword>
<evidence type="ECO:0000313" key="2">
    <source>
        <dbReference type="EMBL" id="GBC05854.1"/>
    </source>
</evidence>
<dbReference type="OrthoDB" id="2438278at2759"/>
<protein>
    <recommendedName>
        <fullName evidence="1">SAM domain-containing protein</fullName>
    </recommendedName>
</protein>
<dbReference type="EMBL" id="BEXD01004035">
    <property type="protein sequence ID" value="GBC05854.1"/>
    <property type="molecule type" value="Genomic_DNA"/>
</dbReference>
<dbReference type="Gene3D" id="1.10.150.50">
    <property type="entry name" value="Transcription Factor, Ets-1"/>
    <property type="match status" value="1"/>
</dbReference>
<dbReference type="SUPFAM" id="SSF47769">
    <property type="entry name" value="SAM/Pointed domain"/>
    <property type="match status" value="1"/>
</dbReference>
<dbReference type="Proteomes" id="UP000247702">
    <property type="component" value="Unassembled WGS sequence"/>
</dbReference>
<reference evidence="2 4" key="1">
    <citation type="submission" date="2017-11" db="EMBL/GenBank/DDBJ databases">
        <title>The genome of Rhizophagus clarus HR1 reveals common genetic basis of auxotrophy among arbuscular mycorrhizal fungi.</title>
        <authorList>
            <person name="Kobayashi Y."/>
        </authorList>
    </citation>
    <scope>NUCLEOTIDE SEQUENCE [LARGE SCALE GENOMIC DNA]</scope>
    <source>
        <strain evidence="2 4">HR1</strain>
    </source>
</reference>